<dbReference type="AlphaFoldDB" id="A0A818Z4W6"/>
<organism evidence="3 5">
    <name type="scientific">Rotaria magnacalcarata</name>
    <dbReference type="NCBI Taxonomy" id="392030"/>
    <lineage>
        <taxon>Eukaryota</taxon>
        <taxon>Metazoa</taxon>
        <taxon>Spiralia</taxon>
        <taxon>Gnathifera</taxon>
        <taxon>Rotifera</taxon>
        <taxon>Eurotatoria</taxon>
        <taxon>Bdelloidea</taxon>
        <taxon>Philodinida</taxon>
        <taxon>Philodinidae</taxon>
        <taxon>Rotaria</taxon>
    </lineage>
</organism>
<gene>
    <name evidence="4" type="ORF">OVN521_LOCUS13201</name>
    <name evidence="3" type="ORF">UXM345_LOCUS2438</name>
    <name evidence="2" type="ORF">WKI299_LOCUS13190</name>
    <name evidence="1" type="ORF">XDN619_LOCUS7465</name>
</gene>
<dbReference type="SUPFAM" id="SSF51971">
    <property type="entry name" value="Nucleotide-binding domain"/>
    <property type="match status" value="1"/>
</dbReference>
<dbReference type="Proteomes" id="UP000663842">
    <property type="component" value="Unassembled WGS sequence"/>
</dbReference>
<evidence type="ECO:0000313" key="6">
    <source>
        <dbReference type="Proteomes" id="UP000663866"/>
    </source>
</evidence>
<evidence type="ECO:0000313" key="5">
    <source>
        <dbReference type="Proteomes" id="UP000663842"/>
    </source>
</evidence>
<dbReference type="EMBL" id="CAJNRF010004985">
    <property type="protein sequence ID" value="CAF2066334.1"/>
    <property type="molecule type" value="Genomic_DNA"/>
</dbReference>
<dbReference type="Proteomes" id="UP000663866">
    <property type="component" value="Unassembled WGS sequence"/>
</dbReference>
<dbReference type="EMBL" id="CAJNRG010002246">
    <property type="protein sequence ID" value="CAF2045112.1"/>
    <property type="molecule type" value="Genomic_DNA"/>
</dbReference>
<evidence type="ECO:0000313" key="2">
    <source>
        <dbReference type="EMBL" id="CAF2066334.1"/>
    </source>
</evidence>
<name>A0A818Z4W6_9BILA</name>
<sequence length="100" mass="11042">MKKTKVCIIDAGTAGVSAAWSLFRYPNKFDVIVYAKKNLKQVVLQQLKKVELMPGVHCDINDGVQGDSSSCRNSTLLHRQVDFDPSPVQMCTSFGQNSHA</sequence>
<dbReference type="Proteomes" id="UP000663856">
    <property type="component" value="Unassembled WGS sequence"/>
</dbReference>
<evidence type="ECO:0000313" key="1">
    <source>
        <dbReference type="EMBL" id="CAF2045112.1"/>
    </source>
</evidence>
<dbReference type="EMBL" id="CAJOBF010000148">
    <property type="protein sequence ID" value="CAF3758836.1"/>
    <property type="molecule type" value="Genomic_DNA"/>
</dbReference>
<evidence type="ECO:0000313" key="4">
    <source>
        <dbReference type="EMBL" id="CAF3968015.1"/>
    </source>
</evidence>
<evidence type="ECO:0000313" key="3">
    <source>
        <dbReference type="EMBL" id="CAF3758836.1"/>
    </source>
</evidence>
<reference evidence="3" key="1">
    <citation type="submission" date="2021-02" db="EMBL/GenBank/DDBJ databases">
        <authorList>
            <person name="Nowell W R."/>
        </authorList>
    </citation>
    <scope>NUCLEOTIDE SEQUENCE</scope>
</reference>
<comment type="caution">
    <text evidence="3">The sequence shown here is derived from an EMBL/GenBank/DDBJ whole genome shotgun (WGS) entry which is preliminary data.</text>
</comment>
<accession>A0A818Z4W6</accession>
<dbReference type="Proteomes" id="UP000663887">
    <property type="component" value="Unassembled WGS sequence"/>
</dbReference>
<proteinExistence type="predicted"/>
<protein>
    <submittedName>
        <fullName evidence="3">Uncharacterized protein</fullName>
    </submittedName>
</protein>
<keyword evidence="6" id="KW-1185">Reference proteome</keyword>
<dbReference type="EMBL" id="CAJOBG010001907">
    <property type="protein sequence ID" value="CAF3968015.1"/>
    <property type="molecule type" value="Genomic_DNA"/>
</dbReference>